<evidence type="ECO:0000256" key="3">
    <source>
        <dbReference type="ARBA" id="ARBA00022664"/>
    </source>
</evidence>
<reference evidence="10" key="1">
    <citation type="submission" date="2025-08" db="UniProtKB">
        <authorList>
            <consortium name="RefSeq"/>
        </authorList>
    </citation>
    <scope>IDENTIFICATION</scope>
</reference>
<evidence type="ECO:0000256" key="5">
    <source>
        <dbReference type="ARBA" id="ARBA00025758"/>
    </source>
</evidence>
<dbReference type="GO" id="GO:0000387">
    <property type="term" value="P:spliceosomal snRNP assembly"/>
    <property type="evidence" value="ECO:0007669"/>
    <property type="project" value="UniProtKB-UniRule"/>
</dbReference>
<dbReference type="GO" id="GO:0005681">
    <property type="term" value="C:spliceosomal complex"/>
    <property type="evidence" value="ECO:0007669"/>
    <property type="project" value="UniProtKB-UniRule"/>
</dbReference>
<dbReference type="PIRSF" id="PIRSF038038">
    <property type="entry name" value="SMN_Gemin2"/>
    <property type="match status" value="1"/>
</dbReference>
<organism evidence="9 10">
    <name type="scientific">Galendromus occidentalis</name>
    <name type="common">western predatory mite</name>
    <dbReference type="NCBI Taxonomy" id="34638"/>
    <lineage>
        <taxon>Eukaryota</taxon>
        <taxon>Metazoa</taxon>
        <taxon>Ecdysozoa</taxon>
        <taxon>Arthropoda</taxon>
        <taxon>Chelicerata</taxon>
        <taxon>Arachnida</taxon>
        <taxon>Acari</taxon>
        <taxon>Parasitiformes</taxon>
        <taxon>Mesostigmata</taxon>
        <taxon>Gamasina</taxon>
        <taxon>Phytoseioidea</taxon>
        <taxon>Phytoseiidae</taxon>
        <taxon>Typhlodrominae</taxon>
        <taxon>Galendromus</taxon>
    </lineage>
</organism>
<dbReference type="InterPro" id="IPR035426">
    <property type="entry name" value="Gemin2/Brr1"/>
</dbReference>
<gene>
    <name evidence="10" type="primary">LOC100906737</name>
</gene>
<feature type="compositionally biased region" description="Acidic residues" evidence="8">
    <location>
        <begin position="10"/>
        <end position="19"/>
    </location>
</feature>
<dbReference type="Pfam" id="PF04938">
    <property type="entry name" value="SIP1"/>
    <property type="match status" value="1"/>
</dbReference>
<name>A0AAJ6QRS4_9ACAR</name>
<feature type="region of interest" description="Disordered" evidence="8">
    <location>
        <begin position="1"/>
        <end position="41"/>
    </location>
</feature>
<dbReference type="GO" id="GO:0032797">
    <property type="term" value="C:SMN complex"/>
    <property type="evidence" value="ECO:0007669"/>
    <property type="project" value="UniProtKB-UniRule"/>
</dbReference>
<comment type="subunit">
    <text evidence="7">Part of the core SMN complex.</text>
</comment>
<protein>
    <recommendedName>
        <fullName evidence="6 7">Gem-associated protein 2</fullName>
    </recommendedName>
</protein>
<evidence type="ECO:0000256" key="6">
    <source>
        <dbReference type="ARBA" id="ARBA00047179"/>
    </source>
</evidence>
<keyword evidence="2 7" id="KW-0963">Cytoplasm</keyword>
<evidence type="ECO:0000256" key="1">
    <source>
        <dbReference type="ARBA" id="ARBA00004496"/>
    </source>
</evidence>
<comment type="subcellular location">
    <subcellularLocation>
        <location evidence="1">Cytoplasm</location>
    </subcellularLocation>
</comment>
<dbReference type="PANTHER" id="PTHR12794">
    <property type="entry name" value="GEMIN2"/>
    <property type="match status" value="1"/>
</dbReference>
<evidence type="ECO:0000256" key="8">
    <source>
        <dbReference type="SAM" id="MobiDB-lite"/>
    </source>
</evidence>
<dbReference type="GO" id="GO:0000245">
    <property type="term" value="P:spliceosomal complex assembly"/>
    <property type="evidence" value="ECO:0007669"/>
    <property type="project" value="UniProtKB-UniRule"/>
</dbReference>
<comment type="similarity">
    <text evidence="5 7">Belongs to the gemin-2 family.</text>
</comment>
<evidence type="ECO:0000256" key="2">
    <source>
        <dbReference type="ARBA" id="ARBA00022490"/>
    </source>
</evidence>
<evidence type="ECO:0000313" key="10">
    <source>
        <dbReference type="RefSeq" id="XP_003741847.1"/>
    </source>
</evidence>
<comment type="function">
    <text evidence="7">The SMN complex catalyzes the assembly of small nuclear ribonucleoproteins (snRNPs), the building blocks of the spliceosome, and thereby plays an important role in the splicing of cellular pre-mRNAs.</text>
</comment>
<dbReference type="GeneID" id="100906737"/>
<dbReference type="KEGG" id="goe:100906737"/>
<sequence length="244" mass="27941">MREMKVPGENDIDSSDSEEEIKRPAIPFEDDGKPIDETQAPLTGSEYLRRVHREAKLCAKVCVAQIPDSKRRPVTRHIPVDEKAPPPDGFNPEMEWQLARLAHFSDTRQRFAIAREFSRASPGSSSSKLEARPHWFNYIHKEMRQPLVSFVTSLSGKQILSVLEYHIDWIQTEFTKQHGLWIFSMLVALEKPLSPHACDIIRSLARSASKVRAQLDPSRTEDIISLNLIVCLISRYFSQMDLCD</sequence>
<dbReference type="Gene3D" id="1.20.58.1070">
    <property type="match status" value="1"/>
</dbReference>
<evidence type="ECO:0000256" key="4">
    <source>
        <dbReference type="ARBA" id="ARBA00023187"/>
    </source>
</evidence>
<keyword evidence="4 7" id="KW-0508">mRNA splicing</keyword>
<keyword evidence="3 7" id="KW-0507">mRNA processing</keyword>
<dbReference type="RefSeq" id="XP_003741847.1">
    <property type="nucleotide sequence ID" value="XM_003741799.2"/>
</dbReference>
<accession>A0AAJ6QRS4</accession>
<dbReference type="InterPro" id="IPR017364">
    <property type="entry name" value="GEMIN2"/>
</dbReference>
<evidence type="ECO:0000313" key="9">
    <source>
        <dbReference type="Proteomes" id="UP000694867"/>
    </source>
</evidence>
<keyword evidence="9" id="KW-1185">Reference proteome</keyword>
<proteinExistence type="inferred from homology"/>
<dbReference type="AlphaFoldDB" id="A0AAJ6QRS4"/>
<dbReference type="PANTHER" id="PTHR12794:SF0">
    <property type="entry name" value="GEM-ASSOCIATED PROTEIN 2"/>
    <property type="match status" value="1"/>
</dbReference>
<dbReference type="Proteomes" id="UP000694867">
    <property type="component" value="Unplaced"/>
</dbReference>
<evidence type="ECO:0000256" key="7">
    <source>
        <dbReference type="PIRNR" id="PIRNR038038"/>
    </source>
</evidence>